<protein>
    <submittedName>
        <fullName evidence="2">Uncharacterized protein</fullName>
    </submittedName>
</protein>
<keyword evidence="1" id="KW-0812">Transmembrane</keyword>
<organism evidence="2 3">
    <name type="scientific">Vibrio europaeus</name>
    <dbReference type="NCBI Taxonomy" id="300876"/>
    <lineage>
        <taxon>Bacteria</taxon>
        <taxon>Pseudomonadati</taxon>
        <taxon>Pseudomonadota</taxon>
        <taxon>Gammaproteobacteria</taxon>
        <taxon>Vibrionales</taxon>
        <taxon>Vibrionaceae</taxon>
        <taxon>Vibrio</taxon>
        <taxon>Vibrio oreintalis group</taxon>
    </lineage>
</organism>
<feature type="transmembrane region" description="Helical" evidence="1">
    <location>
        <begin position="28"/>
        <end position="50"/>
    </location>
</feature>
<dbReference type="EMBL" id="CP053543">
    <property type="protein sequence ID" value="QJY38497.1"/>
    <property type="molecule type" value="Genomic_DNA"/>
</dbReference>
<accession>A0AAE7DY13</accession>
<evidence type="ECO:0000313" key="3">
    <source>
        <dbReference type="Proteomes" id="UP000501443"/>
    </source>
</evidence>
<dbReference type="Proteomes" id="UP000501443">
    <property type="component" value="Chromosome 2"/>
</dbReference>
<keyword evidence="1" id="KW-0472">Membrane</keyword>
<gene>
    <name evidence="2" type="ORF">HOO69_18140</name>
</gene>
<keyword evidence="1" id="KW-1133">Transmembrane helix</keyword>
<sequence>MNNTLSVGSYTQEHNQGKIAVKFEWKEVATMIGMFAFAAVTVVLTGLSWAA</sequence>
<name>A0AAE7DY13_9VIBR</name>
<evidence type="ECO:0000256" key="1">
    <source>
        <dbReference type="SAM" id="Phobius"/>
    </source>
</evidence>
<reference evidence="2 3" key="1">
    <citation type="submission" date="2020-05" db="EMBL/GenBank/DDBJ databases">
        <title>First description outside Europe of the emergent pathogen for shellfish aquaculture Vibrio europaeus.</title>
        <authorList>
            <person name="Dubert J."/>
            <person name="Rojas R."/>
        </authorList>
    </citation>
    <scope>NUCLEOTIDE SEQUENCE [LARGE SCALE GENOMIC DNA]</scope>
    <source>
        <strain evidence="2 3">NPI-1</strain>
    </source>
</reference>
<dbReference type="AlphaFoldDB" id="A0AAE7DY13"/>
<dbReference type="RefSeq" id="WP_171802737.1">
    <property type="nucleotide sequence ID" value="NZ_CP053543.1"/>
</dbReference>
<evidence type="ECO:0000313" key="2">
    <source>
        <dbReference type="EMBL" id="QJY38497.1"/>
    </source>
</evidence>
<proteinExistence type="predicted"/>